<protein>
    <submittedName>
        <fullName evidence="1">Uncharacterized protein</fullName>
    </submittedName>
</protein>
<dbReference type="EMBL" id="BQNB010020065">
    <property type="protein sequence ID" value="GJT91955.1"/>
    <property type="molecule type" value="Genomic_DNA"/>
</dbReference>
<reference evidence="1" key="2">
    <citation type="submission" date="2022-01" db="EMBL/GenBank/DDBJ databases">
        <authorList>
            <person name="Yamashiro T."/>
            <person name="Shiraishi A."/>
            <person name="Satake H."/>
            <person name="Nakayama K."/>
        </authorList>
    </citation>
    <scope>NUCLEOTIDE SEQUENCE</scope>
</reference>
<dbReference type="Proteomes" id="UP001151760">
    <property type="component" value="Unassembled WGS sequence"/>
</dbReference>
<accession>A0ABQ5HW87</accession>
<evidence type="ECO:0000313" key="1">
    <source>
        <dbReference type="EMBL" id="GJT91955.1"/>
    </source>
</evidence>
<proteinExistence type="predicted"/>
<comment type="caution">
    <text evidence="1">The sequence shown here is derived from an EMBL/GenBank/DDBJ whole genome shotgun (WGS) entry which is preliminary data.</text>
</comment>
<gene>
    <name evidence="1" type="ORF">Tco_1080800</name>
</gene>
<keyword evidence="2" id="KW-1185">Reference proteome</keyword>
<reference evidence="1" key="1">
    <citation type="journal article" date="2022" name="Int. J. Mol. Sci.">
        <title>Draft Genome of Tanacetum Coccineum: Genomic Comparison of Closely Related Tanacetum-Family Plants.</title>
        <authorList>
            <person name="Yamashiro T."/>
            <person name="Shiraishi A."/>
            <person name="Nakayama K."/>
            <person name="Satake H."/>
        </authorList>
    </citation>
    <scope>NUCLEOTIDE SEQUENCE</scope>
</reference>
<evidence type="ECO:0000313" key="2">
    <source>
        <dbReference type="Proteomes" id="UP001151760"/>
    </source>
</evidence>
<organism evidence="1 2">
    <name type="scientific">Tanacetum coccineum</name>
    <dbReference type="NCBI Taxonomy" id="301880"/>
    <lineage>
        <taxon>Eukaryota</taxon>
        <taxon>Viridiplantae</taxon>
        <taxon>Streptophyta</taxon>
        <taxon>Embryophyta</taxon>
        <taxon>Tracheophyta</taxon>
        <taxon>Spermatophyta</taxon>
        <taxon>Magnoliopsida</taxon>
        <taxon>eudicotyledons</taxon>
        <taxon>Gunneridae</taxon>
        <taxon>Pentapetalae</taxon>
        <taxon>asterids</taxon>
        <taxon>campanulids</taxon>
        <taxon>Asterales</taxon>
        <taxon>Asteraceae</taxon>
        <taxon>Asteroideae</taxon>
        <taxon>Anthemideae</taxon>
        <taxon>Anthemidinae</taxon>
        <taxon>Tanacetum</taxon>
    </lineage>
</organism>
<name>A0ABQ5HW87_9ASTR</name>
<sequence length="176" mass="19152">MYKSSDSQILRYLSDTYSGLKSTYDLSSVLLNNVAATEVVCIGGSTTISNDAIRCFCEILQQYIQLKVESDLKEIHACFGIIRRHHLKFKSGPVGMSHGSTDLPNPGPVFGYGGSVDFDGACGDERDFFRGGGDGVISFWCSSLEDSRVNERQIQTTEDKVDTGKAVDASLVNTFG</sequence>